<comment type="function">
    <text evidence="7">Catalyzes the transfer of the diacylglyceryl group from phosphatidylglycerol to the sulfhydryl group of the N-terminal cysteine of a prolipoprotein, the first step in the formation of mature lipoproteins.</text>
</comment>
<feature type="transmembrane region" description="Helical" evidence="7">
    <location>
        <begin position="27"/>
        <end position="49"/>
    </location>
</feature>
<evidence type="ECO:0000256" key="3">
    <source>
        <dbReference type="ARBA" id="ARBA00022679"/>
    </source>
</evidence>
<keyword evidence="9" id="KW-1185">Reference proteome</keyword>
<dbReference type="UniPathway" id="UPA00664"/>
<name>A0A4Y8RJ28_9HYPH</name>
<dbReference type="GO" id="GO:0005886">
    <property type="term" value="C:plasma membrane"/>
    <property type="evidence" value="ECO:0007669"/>
    <property type="project" value="UniProtKB-SubCell"/>
</dbReference>
<feature type="transmembrane region" description="Helical" evidence="7">
    <location>
        <begin position="110"/>
        <end position="127"/>
    </location>
</feature>
<evidence type="ECO:0000256" key="4">
    <source>
        <dbReference type="ARBA" id="ARBA00022692"/>
    </source>
</evidence>
<protein>
    <recommendedName>
        <fullName evidence="7">Phosphatidylglycerol--prolipoprotein diacylglyceryl transferase</fullName>
        <ecNumber evidence="7">2.5.1.145</ecNumber>
    </recommendedName>
</protein>
<dbReference type="OrthoDB" id="871140at2"/>
<feature type="binding site" evidence="7">
    <location>
        <position position="153"/>
    </location>
    <ligand>
        <name>a 1,2-diacyl-sn-glycero-3-phospho-(1'-sn-glycerol)</name>
        <dbReference type="ChEBI" id="CHEBI:64716"/>
    </ligand>
</feature>
<dbReference type="PANTHER" id="PTHR30589:SF0">
    <property type="entry name" value="PHOSPHATIDYLGLYCEROL--PROLIPOPROTEIN DIACYLGLYCERYL TRANSFERASE"/>
    <property type="match status" value="1"/>
</dbReference>
<dbReference type="PROSITE" id="PS01311">
    <property type="entry name" value="LGT"/>
    <property type="match status" value="1"/>
</dbReference>
<evidence type="ECO:0000256" key="2">
    <source>
        <dbReference type="ARBA" id="ARBA00022475"/>
    </source>
</evidence>
<keyword evidence="4 7" id="KW-0812">Transmembrane</keyword>
<dbReference type="GO" id="GO:0042158">
    <property type="term" value="P:lipoprotein biosynthetic process"/>
    <property type="evidence" value="ECO:0007669"/>
    <property type="project" value="UniProtKB-UniRule"/>
</dbReference>
<comment type="similarity">
    <text evidence="1 7">Belongs to the Lgt family.</text>
</comment>
<dbReference type="GO" id="GO:0008961">
    <property type="term" value="F:phosphatidylglycerol-prolipoprotein diacylglyceryl transferase activity"/>
    <property type="evidence" value="ECO:0007669"/>
    <property type="project" value="UniProtKB-UniRule"/>
</dbReference>
<reference evidence="8 9" key="1">
    <citation type="submission" date="2019-03" db="EMBL/GenBank/DDBJ databases">
        <title>Jiella endophytica sp. nov., a novel endophytic bacterium isolated from root of Ficus microcarpa Linn. f.</title>
        <authorList>
            <person name="Tuo L."/>
        </authorList>
    </citation>
    <scope>NUCLEOTIDE SEQUENCE [LARGE SCALE GENOMIC DNA]</scope>
    <source>
        <strain evidence="8 9">CBS5Q-3</strain>
    </source>
</reference>
<feature type="transmembrane region" description="Helical" evidence="7">
    <location>
        <begin position="70"/>
        <end position="90"/>
    </location>
</feature>
<evidence type="ECO:0000313" key="8">
    <source>
        <dbReference type="EMBL" id="TFF23058.1"/>
    </source>
</evidence>
<comment type="subcellular location">
    <subcellularLocation>
        <location evidence="7">Cell membrane</location>
        <topology evidence="7">Multi-pass membrane protein</topology>
    </subcellularLocation>
</comment>
<feature type="transmembrane region" description="Helical" evidence="7">
    <location>
        <begin position="188"/>
        <end position="205"/>
    </location>
</feature>
<keyword evidence="8" id="KW-0449">Lipoprotein</keyword>
<evidence type="ECO:0000313" key="9">
    <source>
        <dbReference type="Proteomes" id="UP000298179"/>
    </source>
</evidence>
<comment type="catalytic activity">
    <reaction evidence="7">
        <text>L-cysteinyl-[prolipoprotein] + a 1,2-diacyl-sn-glycero-3-phospho-(1'-sn-glycerol) = an S-1,2-diacyl-sn-glyceryl-L-cysteinyl-[prolipoprotein] + sn-glycerol 1-phosphate + H(+)</text>
        <dbReference type="Rhea" id="RHEA:56712"/>
        <dbReference type="Rhea" id="RHEA-COMP:14679"/>
        <dbReference type="Rhea" id="RHEA-COMP:14680"/>
        <dbReference type="ChEBI" id="CHEBI:15378"/>
        <dbReference type="ChEBI" id="CHEBI:29950"/>
        <dbReference type="ChEBI" id="CHEBI:57685"/>
        <dbReference type="ChEBI" id="CHEBI:64716"/>
        <dbReference type="ChEBI" id="CHEBI:140658"/>
        <dbReference type="EC" id="2.5.1.145"/>
    </reaction>
</comment>
<dbReference type="PANTHER" id="PTHR30589">
    <property type="entry name" value="PROLIPOPROTEIN DIACYLGLYCERYL TRANSFERASE"/>
    <property type="match status" value="1"/>
</dbReference>
<feature type="transmembrane region" description="Helical" evidence="7">
    <location>
        <begin position="217"/>
        <end position="239"/>
    </location>
</feature>
<dbReference type="HAMAP" id="MF_01147">
    <property type="entry name" value="Lgt"/>
    <property type="match status" value="1"/>
</dbReference>
<keyword evidence="5 7" id="KW-1133">Transmembrane helix</keyword>
<dbReference type="NCBIfam" id="TIGR00544">
    <property type="entry name" value="lgt"/>
    <property type="match status" value="1"/>
</dbReference>
<evidence type="ECO:0000256" key="1">
    <source>
        <dbReference type="ARBA" id="ARBA00007150"/>
    </source>
</evidence>
<evidence type="ECO:0000256" key="6">
    <source>
        <dbReference type="ARBA" id="ARBA00023136"/>
    </source>
</evidence>
<dbReference type="Pfam" id="PF01790">
    <property type="entry name" value="LGT"/>
    <property type="match status" value="1"/>
</dbReference>
<sequence length="296" mass="32286">MLSLQTLGVLAYPNIDPVFLQIGPIALHWYGLAYVAGILCGWLYGRHLVANTRLWPNGVSPITKLQIDDMILYLVLGIVLGGRIGYVVFYDPLQYLADPLTVFSVWDGGMAFHGGLVGVTVALILFCRNTGVPFFSLIDVVAASVPFGLFFGRIANFVNSELWGSPSDVPWAMVFPTGGPEPRHPSQLYEAALEGVLLWIILRIATHGFKTLGRPRLTAGLFIFFYGVARILVEAFWRIPDAQLGYLLGGWLTMGMVLSFPMLLVGLWAIATAKPVTYEPAEGAGEIAGSRDSARP</sequence>
<comment type="pathway">
    <text evidence="7">Protein modification; lipoprotein biosynthesis (diacylglyceryl transfer).</text>
</comment>
<accession>A0A4Y8RJ28</accession>
<keyword evidence="2 7" id="KW-1003">Cell membrane</keyword>
<organism evidence="8 9">
    <name type="scientific">Jiella endophytica</name>
    <dbReference type="NCBI Taxonomy" id="2558362"/>
    <lineage>
        <taxon>Bacteria</taxon>
        <taxon>Pseudomonadati</taxon>
        <taxon>Pseudomonadota</taxon>
        <taxon>Alphaproteobacteria</taxon>
        <taxon>Hyphomicrobiales</taxon>
        <taxon>Aurantimonadaceae</taxon>
        <taxon>Jiella</taxon>
    </lineage>
</organism>
<dbReference type="Proteomes" id="UP000298179">
    <property type="component" value="Unassembled WGS sequence"/>
</dbReference>
<dbReference type="EMBL" id="SOZD01000003">
    <property type="protein sequence ID" value="TFF23058.1"/>
    <property type="molecule type" value="Genomic_DNA"/>
</dbReference>
<gene>
    <name evidence="7" type="primary">lgt</name>
    <name evidence="8" type="ORF">E3C22_11485</name>
</gene>
<evidence type="ECO:0000256" key="5">
    <source>
        <dbReference type="ARBA" id="ARBA00022989"/>
    </source>
</evidence>
<dbReference type="AlphaFoldDB" id="A0A4Y8RJ28"/>
<dbReference type="InterPro" id="IPR001640">
    <property type="entry name" value="Lgt"/>
</dbReference>
<dbReference type="RefSeq" id="WP_134762159.1">
    <property type="nucleotide sequence ID" value="NZ_SOZD01000003.1"/>
</dbReference>
<evidence type="ECO:0000256" key="7">
    <source>
        <dbReference type="HAMAP-Rule" id="MF_01147"/>
    </source>
</evidence>
<feature type="transmembrane region" description="Helical" evidence="7">
    <location>
        <begin position="251"/>
        <end position="271"/>
    </location>
</feature>
<keyword evidence="6 7" id="KW-0472">Membrane</keyword>
<comment type="caution">
    <text evidence="8">The sequence shown here is derived from an EMBL/GenBank/DDBJ whole genome shotgun (WGS) entry which is preliminary data.</text>
</comment>
<feature type="transmembrane region" description="Helical" evidence="7">
    <location>
        <begin position="134"/>
        <end position="155"/>
    </location>
</feature>
<proteinExistence type="inferred from homology"/>
<dbReference type="EC" id="2.5.1.145" evidence="7"/>
<keyword evidence="3 7" id="KW-0808">Transferase</keyword>